<sequence length="71" mass="8644">MNGSLTKAHEDNSREYFYCYSPNLYEFLKRKGLRFICSGLHEKTLRKFWQYKRDEKLDGCLAEYERNKPLN</sequence>
<dbReference type="Proteomes" id="UP000319432">
    <property type="component" value="Chromosome"/>
</dbReference>
<keyword evidence="2" id="KW-1185">Reference proteome</keyword>
<dbReference type="AlphaFoldDB" id="A0A518V9E7"/>
<reference evidence="1 2" key="1">
    <citation type="submission" date="2018-11" db="EMBL/GenBank/DDBJ databases">
        <title>Phylogenetic determinants of toxin gene distribution in genomes of Brevibacillus laterosporus.</title>
        <authorList>
            <person name="Glare T.R."/>
            <person name="Durrant A."/>
            <person name="Berry C."/>
            <person name="Palma L."/>
            <person name="Ormskirk M."/>
            <person name="Cox M.O."/>
        </authorList>
    </citation>
    <scope>NUCLEOTIDE SEQUENCE [LARGE SCALE GENOMIC DNA]</scope>
    <source>
        <strain evidence="1 2">1821L</strain>
    </source>
</reference>
<organism evidence="1 2">
    <name type="scientific">Brevibacillus laterosporus</name>
    <name type="common">Bacillus laterosporus</name>
    <dbReference type="NCBI Taxonomy" id="1465"/>
    <lineage>
        <taxon>Bacteria</taxon>
        <taxon>Bacillati</taxon>
        <taxon>Bacillota</taxon>
        <taxon>Bacilli</taxon>
        <taxon>Bacillales</taxon>
        <taxon>Paenibacillaceae</taxon>
        <taxon>Brevibacillus</taxon>
    </lineage>
</organism>
<dbReference type="OrthoDB" id="2932668at2"/>
<accession>A0A518V9E7</accession>
<proteinExistence type="predicted"/>
<name>A0A518V9E7_BRELA</name>
<evidence type="ECO:0008006" key="3">
    <source>
        <dbReference type="Google" id="ProtNLM"/>
    </source>
</evidence>
<dbReference type="EMBL" id="CP033464">
    <property type="protein sequence ID" value="QDX93625.1"/>
    <property type="molecule type" value="Genomic_DNA"/>
</dbReference>
<evidence type="ECO:0000313" key="2">
    <source>
        <dbReference type="Proteomes" id="UP000319432"/>
    </source>
</evidence>
<protein>
    <recommendedName>
        <fullName evidence="3">DUF5659 domain-containing protein</fullName>
    </recommendedName>
</protein>
<gene>
    <name evidence="1" type="ORF">EEL30_15765</name>
</gene>
<evidence type="ECO:0000313" key="1">
    <source>
        <dbReference type="EMBL" id="QDX93625.1"/>
    </source>
</evidence>